<dbReference type="Proteomes" id="UP000199706">
    <property type="component" value="Unassembled WGS sequence"/>
</dbReference>
<reference evidence="1 2" key="1">
    <citation type="submission" date="2016-10" db="EMBL/GenBank/DDBJ databases">
        <authorList>
            <person name="de Groot N.N."/>
        </authorList>
    </citation>
    <scope>NUCLEOTIDE SEQUENCE [LARGE SCALE GENOMIC DNA]</scope>
    <source>
        <strain evidence="1 2">LMG 2247</strain>
    </source>
</reference>
<dbReference type="AlphaFoldDB" id="A0A1G7ZMF4"/>
<dbReference type="EMBL" id="FNCJ01000007">
    <property type="protein sequence ID" value="SDH09932.1"/>
    <property type="molecule type" value="Genomic_DNA"/>
</dbReference>
<sequence length="76" mass="8467">MTDLTKTYRNSGDMGLTTIQGLEVEMTKGVVAWDESCPEHISPLRWKITVAPTTAQLSILLRDMPDIFDTVDPEGE</sequence>
<evidence type="ECO:0000313" key="1">
    <source>
        <dbReference type="EMBL" id="SDH09932.1"/>
    </source>
</evidence>
<evidence type="ECO:0000313" key="2">
    <source>
        <dbReference type="Proteomes" id="UP000199706"/>
    </source>
</evidence>
<gene>
    <name evidence="1" type="ORF">SAMN05216466_10794</name>
</gene>
<accession>A0A1G7ZMF4</accession>
<proteinExistence type="predicted"/>
<organism evidence="1 2">
    <name type="scientific">Paraburkholderia phenazinium</name>
    <dbReference type="NCBI Taxonomy" id="60549"/>
    <lineage>
        <taxon>Bacteria</taxon>
        <taxon>Pseudomonadati</taxon>
        <taxon>Pseudomonadota</taxon>
        <taxon>Betaproteobacteria</taxon>
        <taxon>Burkholderiales</taxon>
        <taxon>Burkholderiaceae</taxon>
        <taxon>Paraburkholderia</taxon>
    </lineage>
</organism>
<dbReference type="RefSeq" id="WP_090685753.1">
    <property type="nucleotide sequence ID" value="NZ_FNCJ01000007.1"/>
</dbReference>
<name>A0A1G7ZMF4_9BURK</name>
<protein>
    <submittedName>
        <fullName evidence="1">Uncharacterized protein</fullName>
    </submittedName>
</protein>